<protein>
    <submittedName>
        <fullName evidence="4">Uncharacterized protein</fullName>
    </submittedName>
</protein>
<evidence type="ECO:0000313" key="4">
    <source>
        <dbReference type="EMBL" id="GIL82732.1"/>
    </source>
</evidence>
<dbReference type="GO" id="GO:0005930">
    <property type="term" value="C:axoneme"/>
    <property type="evidence" value="ECO:0007669"/>
    <property type="project" value="UniProtKB-SubCell"/>
</dbReference>
<comment type="subcellular location">
    <subcellularLocation>
        <location evidence="1">Cytoplasm</location>
        <location evidence="1">Cytoskeleton</location>
        <location evidence="1">Cilium axoneme</location>
    </subcellularLocation>
</comment>
<organism evidence="4 6">
    <name type="scientific">Volvox reticuliferus</name>
    <dbReference type="NCBI Taxonomy" id="1737510"/>
    <lineage>
        <taxon>Eukaryota</taxon>
        <taxon>Viridiplantae</taxon>
        <taxon>Chlorophyta</taxon>
        <taxon>core chlorophytes</taxon>
        <taxon>Chlorophyceae</taxon>
        <taxon>CS clade</taxon>
        <taxon>Chlamydomonadales</taxon>
        <taxon>Volvocaceae</taxon>
        <taxon>Volvox</taxon>
    </lineage>
</organism>
<feature type="region of interest" description="Disordered" evidence="3">
    <location>
        <begin position="426"/>
        <end position="452"/>
    </location>
</feature>
<evidence type="ECO:0000313" key="6">
    <source>
        <dbReference type="Proteomes" id="UP000747110"/>
    </source>
</evidence>
<dbReference type="EMBL" id="BNCP01000025">
    <property type="protein sequence ID" value="GIL82732.1"/>
    <property type="molecule type" value="Genomic_DNA"/>
</dbReference>
<dbReference type="EMBL" id="BNCQ01000014">
    <property type="protein sequence ID" value="GIM03548.1"/>
    <property type="molecule type" value="Genomic_DNA"/>
</dbReference>
<reference evidence="4" key="1">
    <citation type="journal article" date="2021" name="Proc. Natl. Acad. Sci. U.S.A.">
        <title>Three genomes in the algal genus Volvox reveal the fate of a haploid sex-determining region after a transition to homothallism.</title>
        <authorList>
            <person name="Yamamoto K."/>
            <person name="Hamaji T."/>
            <person name="Kawai-Toyooka H."/>
            <person name="Matsuzaki R."/>
            <person name="Takahashi F."/>
            <person name="Nishimura Y."/>
            <person name="Kawachi M."/>
            <person name="Noguchi H."/>
            <person name="Minakuchi Y."/>
            <person name="Umen J.G."/>
            <person name="Toyoda A."/>
            <person name="Nozaki H."/>
        </authorList>
    </citation>
    <scope>NUCLEOTIDE SEQUENCE</scope>
    <source>
        <strain evidence="5">NIES-3785</strain>
        <strain evidence="4">NIES-3786</strain>
    </source>
</reference>
<feature type="region of interest" description="Disordered" evidence="3">
    <location>
        <begin position="363"/>
        <end position="391"/>
    </location>
</feature>
<evidence type="ECO:0000313" key="5">
    <source>
        <dbReference type="EMBL" id="GIM03548.1"/>
    </source>
</evidence>
<evidence type="ECO:0000256" key="3">
    <source>
        <dbReference type="SAM" id="MobiDB-lite"/>
    </source>
</evidence>
<dbReference type="Proteomes" id="UP000722791">
    <property type="component" value="Unassembled WGS sequence"/>
</dbReference>
<keyword evidence="6" id="KW-1185">Reference proteome</keyword>
<dbReference type="SMART" id="SM00368">
    <property type="entry name" value="LRR_RI"/>
    <property type="match status" value="5"/>
</dbReference>
<dbReference type="PANTHER" id="PTHR24111:SF0">
    <property type="entry name" value="LEUCINE-RICH REPEAT-CONTAINING PROTEIN"/>
    <property type="match status" value="1"/>
</dbReference>
<dbReference type="InterPro" id="IPR001611">
    <property type="entry name" value="Leu-rich_rpt"/>
</dbReference>
<accession>A0A8J4FRA8</accession>
<dbReference type="InterPro" id="IPR052201">
    <property type="entry name" value="LRR-containing_regulator"/>
</dbReference>
<sequence length="675" mass="71119">MGLMANIKAFSGALNELQALCLALKKYEHSFSSEAKQFFQNTSSAADQAMKELEYVPPPSETSIAGYLITGNKTLRLRAVLQNVQQALSNFSSGTFPVPRSSKEELSRVHGLILELKFALSSEQQLLITQLRKLCAEVESGKHDFDLIETNLDNTMRNVLQQVYGKSVLDPEVLEAELKELQDTIAVTRSAGNTQMHDILSLALNSLQRLHAGHTEHIESDDEALEAGAGGVDGDDDDEDPFFMPMPGAIKWAEASKFKELAKPLAPEQPAERQFMIVMEDDDSSSHTPSSITAVSAEPSANTFAGTTPAGQKQFPSEYSAESSPAEPAAAAEITAAAAEITAATPSATAAAVAAVSPTSPMPLQIPATGDTPRSVAAQESPASARSKGLVATPGSASVVATPVAVQASGDSPLVASPDFAVGAGPAGTAVERAPSPPSLNQRPSKEAPPPLLVPAEDKMVVAKGGAQGPPPAESPTPEKLSDFVNFLNGENPGACMFHAQMRLSPEGCLKLANFLRSSARVRALSLSHNYLGDAGLRLICDGLRENKSVTALDLPDNNITDIGAAFLADAIKDNPSLTQLQLAYNKIGDQGAKALAQVIRTSHSLKKLGLAFNNIGKAGCQALTAAISSNQSLKHMQLLPGNPVEEKDAKALAKALKRNNKFSIKQLLGLKTDS</sequence>
<evidence type="ECO:0000256" key="1">
    <source>
        <dbReference type="ARBA" id="ARBA00004430"/>
    </source>
</evidence>
<dbReference type="InterPro" id="IPR032675">
    <property type="entry name" value="LRR_dom_sf"/>
</dbReference>
<dbReference type="Pfam" id="PF13516">
    <property type="entry name" value="LRR_6"/>
    <property type="match status" value="4"/>
</dbReference>
<dbReference type="Proteomes" id="UP000747110">
    <property type="component" value="Unassembled WGS sequence"/>
</dbReference>
<dbReference type="AlphaFoldDB" id="A0A8J4FRA8"/>
<feature type="region of interest" description="Disordered" evidence="3">
    <location>
        <begin position="301"/>
        <end position="327"/>
    </location>
</feature>
<gene>
    <name evidence="4" type="ORF">Vretifemale_11612</name>
    <name evidence="5" type="ORF">Vretimale_8299</name>
</gene>
<feature type="region of interest" description="Disordered" evidence="3">
    <location>
        <begin position="216"/>
        <end position="238"/>
    </location>
</feature>
<dbReference type="PANTHER" id="PTHR24111">
    <property type="entry name" value="LEUCINE-RICH REPEAT-CONTAINING PROTEIN 34"/>
    <property type="match status" value="1"/>
</dbReference>
<dbReference type="Gene3D" id="3.80.10.10">
    <property type="entry name" value="Ribonuclease Inhibitor"/>
    <property type="match status" value="2"/>
</dbReference>
<evidence type="ECO:0000256" key="2">
    <source>
        <dbReference type="ARBA" id="ARBA00022737"/>
    </source>
</evidence>
<keyword evidence="2" id="KW-0677">Repeat</keyword>
<dbReference type="SUPFAM" id="SSF52047">
    <property type="entry name" value="RNI-like"/>
    <property type="match status" value="1"/>
</dbReference>
<comment type="caution">
    <text evidence="4">The sequence shown here is derived from an EMBL/GenBank/DDBJ whole genome shotgun (WGS) entry which is preliminary data.</text>
</comment>
<feature type="compositionally biased region" description="Polar residues" evidence="3">
    <location>
        <begin position="301"/>
        <end position="317"/>
    </location>
</feature>
<proteinExistence type="predicted"/>
<dbReference type="OrthoDB" id="532593at2759"/>
<name>A0A8J4FRA8_9CHLO</name>